<keyword evidence="2" id="KW-1185">Reference proteome</keyword>
<dbReference type="EMBL" id="LMWP01000039">
    <property type="protein sequence ID" value="KUN18928.1"/>
    <property type="molecule type" value="Genomic_DNA"/>
</dbReference>
<reference evidence="1 2" key="1">
    <citation type="submission" date="2015-10" db="EMBL/GenBank/DDBJ databases">
        <title>Draft genome sequence of Streptomyces corchorusii DSM 40340, type strain for the species Streptomyces corchorusii.</title>
        <authorList>
            <person name="Ruckert C."/>
            <person name="Winkler A."/>
            <person name="Kalinowski J."/>
            <person name="Kampfer P."/>
            <person name="Glaeser S."/>
        </authorList>
    </citation>
    <scope>NUCLEOTIDE SEQUENCE [LARGE SCALE GENOMIC DNA]</scope>
    <source>
        <strain evidence="1 2">DSM 40340</strain>
    </source>
</reference>
<organism evidence="1 2">
    <name type="scientific">Streptomyces corchorusii</name>
    <name type="common">Streptomyces chibaensis</name>
    <dbReference type="NCBI Taxonomy" id="1903"/>
    <lineage>
        <taxon>Bacteria</taxon>
        <taxon>Bacillati</taxon>
        <taxon>Actinomycetota</taxon>
        <taxon>Actinomycetes</taxon>
        <taxon>Kitasatosporales</taxon>
        <taxon>Streptomycetaceae</taxon>
        <taxon>Streptomyces</taxon>
    </lineage>
</organism>
<name>A0A117QBC6_STRCK</name>
<gene>
    <name evidence="1" type="ORF">AQJ11_32735</name>
</gene>
<dbReference type="AlphaFoldDB" id="A0A117QBC6"/>
<evidence type="ECO:0000313" key="2">
    <source>
        <dbReference type="Proteomes" id="UP000053398"/>
    </source>
</evidence>
<comment type="caution">
    <text evidence="1">The sequence shown here is derived from an EMBL/GenBank/DDBJ whole genome shotgun (WGS) entry which is preliminary data.</text>
</comment>
<proteinExistence type="predicted"/>
<dbReference type="RefSeq" id="WP_059265589.1">
    <property type="nucleotide sequence ID" value="NZ_KQ948365.1"/>
</dbReference>
<accession>A0A117QBC6</accession>
<protein>
    <submittedName>
        <fullName evidence="1">Uncharacterized protein</fullName>
    </submittedName>
</protein>
<sequence>MPGAGDGDWLLVVEALLKDTVDLGHAGYLAYHAACRRAHAGREPLPELTEVLQRQWAARLPDHDVIGLLRELVLTVHAGASGPFRWPPRHRRPLWTRRPAAQRRRCEQPPRRGF</sequence>
<evidence type="ECO:0000313" key="1">
    <source>
        <dbReference type="EMBL" id="KUN18928.1"/>
    </source>
</evidence>
<dbReference type="Proteomes" id="UP000053398">
    <property type="component" value="Unassembled WGS sequence"/>
</dbReference>